<dbReference type="InterPro" id="IPR029044">
    <property type="entry name" value="Nucleotide-diphossugar_trans"/>
</dbReference>
<dbReference type="InterPro" id="IPR050587">
    <property type="entry name" value="GNT1/Glycosyltrans_8"/>
</dbReference>
<reference evidence="1 2" key="1">
    <citation type="journal article" date="2024" name="Nat. Commun.">
        <title>Phylogenomics reveals the evolutionary origins of lichenization in chlorophyte algae.</title>
        <authorList>
            <person name="Puginier C."/>
            <person name="Libourel C."/>
            <person name="Otte J."/>
            <person name="Skaloud P."/>
            <person name="Haon M."/>
            <person name="Grisel S."/>
            <person name="Petersen M."/>
            <person name="Berrin J.G."/>
            <person name="Delaux P.M."/>
            <person name="Dal Grande F."/>
            <person name="Keller J."/>
        </authorList>
    </citation>
    <scope>NUCLEOTIDE SEQUENCE [LARGE SCALE GENOMIC DNA]</scope>
    <source>
        <strain evidence="1 2">SAG 2145</strain>
    </source>
</reference>
<organism evidence="1 2">
    <name type="scientific">Apatococcus lobatus</name>
    <dbReference type="NCBI Taxonomy" id="904363"/>
    <lineage>
        <taxon>Eukaryota</taxon>
        <taxon>Viridiplantae</taxon>
        <taxon>Chlorophyta</taxon>
        <taxon>core chlorophytes</taxon>
        <taxon>Trebouxiophyceae</taxon>
        <taxon>Chlorellales</taxon>
        <taxon>Chlorellaceae</taxon>
        <taxon>Apatococcus</taxon>
    </lineage>
</organism>
<keyword evidence="2" id="KW-1185">Reference proteome</keyword>
<proteinExistence type="predicted"/>
<dbReference type="SUPFAM" id="SSF53448">
    <property type="entry name" value="Nucleotide-diphospho-sugar transferases"/>
    <property type="match status" value="1"/>
</dbReference>
<dbReference type="EMBL" id="JALJOS010000064">
    <property type="protein sequence ID" value="KAK9817603.1"/>
    <property type="molecule type" value="Genomic_DNA"/>
</dbReference>
<sequence>MKQRSAAEVPVKSFAYALYVTSAAYLCNSIVNVRRLIALNVTADPEIEIVVLHAEQPSPSQQLHYLRRLEVRLVTVDSLLQSGDQTWAQSLTKLRIFELTDYQRIIYFDADGLVMRNMNHLFQLPSTPVAMPRAYWLDQPFYTDALAVIEPAADRLSELLDVASATHGFDMDVMNDLDTFLIVPEGLEARQHQSLQTALQKNAAAHLLR</sequence>
<comment type="caution">
    <text evidence="1">The sequence shown here is derived from an EMBL/GenBank/DDBJ whole genome shotgun (WGS) entry which is preliminary data.</text>
</comment>
<evidence type="ECO:0000313" key="1">
    <source>
        <dbReference type="EMBL" id="KAK9817603.1"/>
    </source>
</evidence>
<evidence type="ECO:0000313" key="2">
    <source>
        <dbReference type="Proteomes" id="UP001438707"/>
    </source>
</evidence>
<name>A0AAW1Q963_9CHLO</name>
<accession>A0AAW1Q963</accession>
<gene>
    <name evidence="1" type="ORF">WJX74_010575</name>
</gene>
<evidence type="ECO:0008006" key="3">
    <source>
        <dbReference type="Google" id="ProtNLM"/>
    </source>
</evidence>
<protein>
    <recommendedName>
        <fullName evidence="3">Nucleotide-diphospho-sugar transferase</fullName>
    </recommendedName>
</protein>
<dbReference type="Proteomes" id="UP001438707">
    <property type="component" value="Unassembled WGS sequence"/>
</dbReference>
<dbReference type="PANTHER" id="PTHR11183">
    <property type="entry name" value="GLYCOGENIN SUBFAMILY MEMBER"/>
    <property type="match status" value="1"/>
</dbReference>
<dbReference type="AlphaFoldDB" id="A0AAW1Q963"/>
<dbReference type="Gene3D" id="3.90.550.10">
    <property type="entry name" value="Spore Coat Polysaccharide Biosynthesis Protein SpsA, Chain A"/>
    <property type="match status" value="1"/>
</dbReference>